<name>A0A8T0N152_PANVG</name>
<organism evidence="1 2">
    <name type="scientific">Panicum virgatum</name>
    <name type="common">Blackwell switchgrass</name>
    <dbReference type="NCBI Taxonomy" id="38727"/>
    <lineage>
        <taxon>Eukaryota</taxon>
        <taxon>Viridiplantae</taxon>
        <taxon>Streptophyta</taxon>
        <taxon>Embryophyta</taxon>
        <taxon>Tracheophyta</taxon>
        <taxon>Spermatophyta</taxon>
        <taxon>Magnoliopsida</taxon>
        <taxon>Liliopsida</taxon>
        <taxon>Poales</taxon>
        <taxon>Poaceae</taxon>
        <taxon>PACMAD clade</taxon>
        <taxon>Panicoideae</taxon>
        <taxon>Panicodae</taxon>
        <taxon>Paniceae</taxon>
        <taxon>Panicinae</taxon>
        <taxon>Panicum</taxon>
        <taxon>Panicum sect. Hiantes</taxon>
    </lineage>
</organism>
<dbReference type="AlphaFoldDB" id="A0A8T0N152"/>
<gene>
    <name evidence="1" type="ORF">PVAP13_9NG590900</name>
</gene>
<sequence length="142" mass="14978">MDPPSVLPRLVIWSYSLAPAPCRQPAQCPFSSVLGWVLSVVSSPAFGARDKQSWALVQGVPRQRAYTKATSSRHLAPGAGAGKIWFSLCCRSFPSLSVLAEHKGSTETASRARQPATQQARSSTVAICRICGAHSPAGAASD</sequence>
<protein>
    <submittedName>
        <fullName evidence="1">Uncharacterized protein</fullName>
    </submittedName>
</protein>
<keyword evidence="2" id="KW-1185">Reference proteome</keyword>
<comment type="caution">
    <text evidence="1">The sequence shown here is derived from an EMBL/GenBank/DDBJ whole genome shotgun (WGS) entry which is preliminary data.</text>
</comment>
<dbReference type="Proteomes" id="UP000823388">
    <property type="component" value="Chromosome 9N"/>
</dbReference>
<evidence type="ECO:0000313" key="1">
    <source>
        <dbReference type="EMBL" id="KAG2540944.1"/>
    </source>
</evidence>
<reference evidence="1" key="1">
    <citation type="submission" date="2020-05" db="EMBL/GenBank/DDBJ databases">
        <title>WGS assembly of Panicum virgatum.</title>
        <authorList>
            <person name="Lovell J.T."/>
            <person name="Jenkins J."/>
            <person name="Shu S."/>
            <person name="Juenger T.E."/>
            <person name="Schmutz J."/>
        </authorList>
    </citation>
    <scope>NUCLEOTIDE SEQUENCE</scope>
    <source>
        <strain evidence="1">AP13</strain>
    </source>
</reference>
<proteinExistence type="predicted"/>
<dbReference type="EMBL" id="CM029054">
    <property type="protein sequence ID" value="KAG2540944.1"/>
    <property type="molecule type" value="Genomic_DNA"/>
</dbReference>
<accession>A0A8T0N152</accession>
<evidence type="ECO:0000313" key="2">
    <source>
        <dbReference type="Proteomes" id="UP000823388"/>
    </source>
</evidence>